<dbReference type="RefSeq" id="WP_161717432.1">
    <property type="nucleotide sequence ID" value="NZ_JAAAPO010000002.1"/>
</dbReference>
<reference evidence="7" key="1">
    <citation type="submission" date="2020-01" db="EMBL/GenBank/DDBJ databases">
        <title>Sphingomonas sp. strain CSW-10.</title>
        <authorList>
            <person name="Chen W.-M."/>
        </authorList>
    </citation>
    <scope>NUCLEOTIDE SEQUENCE [LARGE SCALE GENOMIC DNA]</scope>
    <source>
        <strain evidence="7">FSY-8</strain>
    </source>
</reference>
<dbReference type="PANTHER" id="PTHR30055">
    <property type="entry name" value="HTH-TYPE TRANSCRIPTIONAL REGULATOR RUTR"/>
    <property type="match status" value="1"/>
</dbReference>
<dbReference type="PRINTS" id="PR00455">
    <property type="entry name" value="HTHTETR"/>
</dbReference>
<dbReference type="InterPro" id="IPR001647">
    <property type="entry name" value="HTH_TetR"/>
</dbReference>
<evidence type="ECO:0000256" key="1">
    <source>
        <dbReference type="ARBA" id="ARBA00023015"/>
    </source>
</evidence>
<accession>A0ABW9XCG9</accession>
<dbReference type="Gene3D" id="1.10.10.60">
    <property type="entry name" value="Homeodomain-like"/>
    <property type="match status" value="1"/>
</dbReference>
<dbReference type="EMBL" id="JAAAPO010000002">
    <property type="protein sequence ID" value="NBC36195.1"/>
    <property type="molecule type" value="Genomic_DNA"/>
</dbReference>
<protein>
    <submittedName>
        <fullName evidence="6">TetR family transcriptional regulator</fullName>
    </submittedName>
</protein>
<organism evidence="6 7">
    <name type="scientific">Novosphingobium ovatum</name>
    <dbReference type="NCBI Taxonomy" id="1908523"/>
    <lineage>
        <taxon>Bacteria</taxon>
        <taxon>Pseudomonadati</taxon>
        <taxon>Pseudomonadota</taxon>
        <taxon>Alphaproteobacteria</taxon>
        <taxon>Sphingomonadales</taxon>
        <taxon>Sphingomonadaceae</taxon>
        <taxon>Novosphingobium</taxon>
    </lineage>
</organism>
<dbReference type="SUPFAM" id="SSF46689">
    <property type="entry name" value="Homeodomain-like"/>
    <property type="match status" value="1"/>
</dbReference>
<evidence type="ECO:0000313" key="7">
    <source>
        <dbReference type="Proteomes" id="UP000753724"/>
    </source>
</evidence>
<evidence type="ECO:0000259" key="5">
    <source>
        <dbReference type="PROSITE" id="PS50977"/>
    </source>
</evidence>
<dbReference type="PANTHER" id="PTHR30055:SF151">
    <property type="entry name" value="TRANSCRIPTIONAL REGULATORY PROTEIN"/>
    <property type="match status" value="1"/>
</dbReference>
<evidence type="ECO:0000313" key="6">
    <source>
        <dbReference type="EMBL" id="NBC36195.1"/>
    </source>
</evidence>
<keyword evidence="7" id="KW-1185">Reference proteome</keyword>
<keyword evidence="3" id="KW-0804">Transcription</keyword>
<feature type="DNA-binding region" description="H-T-H motif" evidence="4">
    <location>
        <begin position="28"/>
        <end position="47"/>
    </location>
</feature>
<evidence type="ECO:0000256" key="3">
    <source>
        <dbReference type="ARBA" id="ARBA00023163"/>
    </source>
</evidence>
<evidence type="ECO:0000256" key="2">
    <source>
        <dbReference type="ARBA" id="ARBA00023125"/>
    </source>
</evidence>
<sequence>MNAQPLTPDRIVAEALALLQEAGFEQVSLRRLAARLGVQAMSIYWHISGKDELLRRMAGTVFRETVHAIPECTTWQAWARAFGMGLWRVQHQVRDAARLIFSARYSEEDFRNIAHGMTAPLVEFGLSFEEAMALQSSIQALVIGWTGFDQIFGEPLGQVIPIEPSMAAGLDALIAGWEARLASRPA</sequence>
<name>A0ABW9XCG9_9SPHN</name>
<gene>
    <name evidence="6" type="ORF">GTZ99_06440</name>
</gene>
<keyword evidence="2 4" id="KW-0238">DNA-binding</keyword>
<dbReference type="Gene3D" id="1.10.357.10">
    <property type="entry name" value="Tetracycline Repressor, domain 2"/>
    <property type="match status" value="1"/>
</dbReference>
<dbReference type="Pfam" id="PF00440">
    <property type="entry name" value="TetR_N"/>
    <property type="match status" value="1"/>
</dbReference>
<proteinExistence type="predicted"/>
<dbReference type="InterPro" id="IPR050109">
    <property type="entry name" value="HTH-type_TetR-like_transc_reg"/>
</dbReference>
<dbReference type="SUPFAM" id="SSF48498">
    <property type="entry name" value="Tetracyclin repressor-like, C-terminal domain"/>
    <property type="match status" value="1"/>
</dbReference>
<keyword evidence="1" id="KW-0805">Transcription regulation</keyword>
<dbReference type="InterPro" id="IPR036271">
    <property type="entry name" value="Tet_transcr_reg_TetR-rel_C_sf"/>
</dbReference>
<dbReference type="PROSITE" id="PS50977">
    <property type="entry name" value="HTH_TETR_2"/>
    <property type="match status" value="1"/>
</dbReference>
<evidence type="ECO:0000256" key="4">
    <source>
        <dbReference type="PROSITE-ProRule" id="PRU00335"/>
    </source>
</evidence>
<comment type="caution">
    <text evidence="6">The sequence shown here is derived from an EMBL/GenBank/DDBJ whole genome shotgun (WGS) entry which is preliminary data.</text>
</comment>
<dbReference type="Proteomes" id="UP000753724">
    <property type="component" value="Unassembled WGS sequence"/>
</dbReference>
<feature type="domain" description="HTH tetR-type" evidence="5">
    <location>
        <begin position="5"/>
        <end position="65"/>
    </location>
</feature>
<dbReference type="InterPro" id="IPR009057">
    <property type="entry name" value="Homeodomain-like_sf"/>
</dbReference>